<gene>
    <name evidence="2" type="ORF">AA309_19410</name>
</gene>
<dbReference type="OrthoDB" id="7187254at2"/>
<keyword evidence="1" id="KW-0812">Transmembrane</keyword>
<evidence type="ECO:0000313" key="3">
    <source>
        <dbReference type="Proteomes" id="UP000035489"/>
    </source>
</evidence>
<comment type="caution">
    <text evidence="2">The sequence shown here is derived from an EMBL/GenBank/DDBJ whole genome shotgun (WGS) entry which is preliminary data.</text>
</comment>
<proteinExistence type="predicted"/>
<reference evidence="2 3" key="1">
    <citation type="submission" date="2015-05" db="EMBL/GenBank/DDBJ databases">
        <title>Draft genome sequence of Microvirga vignae strain BR3299, a novel nitrogen fixing bacteria isolated from Brazil semi-aired region.</title>
        <authorList>
            <person name="Zilli J.E."/>
            <person name="Passos S.R."/>
            <person name="Leite J."/>
            <person name="Baldani J.I."/>
            <person name="Xavier G.R."/>
            <person name="Rumjaneck N.G."/>
            <person name="Simoes-Araujo J.L."/>
        </authorList>
    </citation>
    <scope>NUCLEOTIDE SEQUENCE [LARGE SCALE GENOMIC DNA]</scope>
    <source>
        <strain evidence="2 3">BR3299</strain>
    </source>
</reference>
<dbReference type="RefSeq" id="WP_047190664.1">
    <property type="nucleotide sequence ID" value="NZ_LCYG01000053.1"/>
</dbReference>
<keyword evidence="1" id="KW-0472">Membrane</keyword>
<dbReference type="Proteomes" id="UP000035489">
    <property type="component" value="Unassembled WGS sequence"/>
</dbReference>
<organism evidence="2 3">
    <name type="scientific">Microvirga vignae</name>
    <dbReference type="NCBI Taxonomy" id="1225564"/>
    <lineage>
        <taxon>Bacteria</taxon>
        <taxon>Pseudomonadati</taxon>
        <taxon>Pseudomonadota</taxon>
        <taxon>Alphaproteobacteria</taxon>
        <taxon>Hyphomicrobiales</taxon>
        <taxon>Methylobacteriaceae</taxon>
        <taxon>Microvirga</taxon>
    </lineage>
</organism>
<feature type="transmembrane region" description="Helical" evidence="1">
    <location>
        <begin position="88"/>
        <end position="109"/>
    </location>
</feature>
<evidence type="ECO:0000256" key="1">
    <source>
        <dbReference type="SAM" id="Phobius"/>
    </source>
</evidence>
<dbReference type="AlphaFoldDB" id="A0A0H1R8K7"/>
<name>A0A0H1R8K7_9HYPH</name>
<sequence>MTGERPIGEDDLQAFVDGRLEPSRYQTVKAYLASDPARAEQVQREIEQRDALRARLAFKAQEPIPARLRVANIIAAQRRPIAFRLQRMAAALVWLVLGGAIGAAGGAWWTERSSQPAVQMAVADSAIAAHRIYVSERLHPVEVSGDQEAHLVQWLSRRVGKPLKAPDLNAQGYRLIGGRLLPSGAEAAALFMYENGSGNRLTLYVRSSVGEGETAFRFETRGDVSAFLWIDEGLSYVVSAKADRAQLLPVAEAIYHQFETTSGPAKDRL</sequence>
<keyword evidence="1" id="KW-1133">Transmembrane helix</keyword>
<dbReference type="PATRIC" id="fig|1225564.3.peg.5181"/>
<keyword evidence="3" id="KW-1185">Reference proteome</keyword>
<evidence type="ECO:0000313" key="2">
    <source>
        <dbReference type="EMBL" id="KLK91565.1"/>
    </source>
</evidence>
<protein>
    <recommendedName>
        <fullName evidence="4">Anti-sigma factor</fullName>
    </recommendedName>
</protein>
<dbReference type="EMBL" id="LCYG01000053">
    <property type="protein sequence ID" value="KLK91565.1"/>
    <property type="molecule type" value="Genomic_DNA"/>
</dbReference>
<dbReference type="STRING" id="1225564.AA309_19410"/>
<accession>A0A0H1R8K7</accession>
<evidence type="ECO:0008006" key="4">
    <source>
        <dbReference type="Google" id="ProtNLM"/>
    </source>
</evidence>